<dbReference type="AlphaFoldDB" id="A0A3B1BXK9"/>
<dbReference type="NCBIfam" id="TIGR03960">
    <property type="entry name" value="rSAM_fuse_unch"/>
    <property type="match status" value="1"/>
</dbReference>
<proteinExistence type="predicted"/>
<dbReference type="InterPro" id="IPR007197">
    <property type="entry name" value="rSAM"/>
</dbReference>
<dbReference type="PANTHER" id="PTHR42731:SF1">
    <property type="entry name" value="RADICAL SAM DOMAIN PROTEIN"/>
    <property type="match status" value="1"/>
</dbReference>
<dbReference type="InterPro" id="IPR023404">
    <property type="entry name" value="rSAM_horseshoe"/>
</dbReference>
<dbReference type="InterPro" id="IPR045784">
    <property type="entry name" value="Radical_SAM_N2"/>
</dbReference>
<dbReference type="InterPro" id="IPR006638">
    <property type="entry name" value="Elp3/MiaA/NifB-like_rSAM"/>
</dbReference>
<dbReference type="EMBL" id="UOGE01000011">
    <property type="protein sequence ID" value="VAX16554.1"/>
    <property type="molecule type" value="Genomic_DNA"/>
</dbReference>
<dbReference type="PANTHER" id="PTHR42731">
    <property type="entry name" value="SLL1084 PROTEIN"/>
    <property type="match status" value="1"/>
</dbReference>
<evidence type="ECO:0000259" key="1">
    <source>
        <dbReference type="PROSITE" id="PS51918"/>
    </source>
</evidence>
<sequence length="837" mass="94302">MNKLYGEKLGRILAGVRRPSTYLGNEQNSVHKNYESVAGSIALVFPDLYEIGMSHLGLKILYNIINSEKDLAAERAFAPAADFAEAIRNERIPLMSLESKRPLKDFDIVGFTIPYELSYTTILWILDLAGIPSRASRRGDDDPFVVGGGAGIYNPEPVAEFFDFFVLGDGEELAPMILRKVVAMRGLARVDVLKQMAKIPGIYVPSLFDVSYKSDGTIEKITPMLSGYKKAKRVFLPTLGESEFPTRMVVPFHATQNRMTVELDRGCTQACRFCQAGTTYRPARERTPDEVIDIIDKTIGETGYGEVSLASLSAGDYTKIEPLLKTLMDRYADERVSISMPSLRPATVTGSIVHEIGRVRKTGFTISSEAGNQRLRNALNKKVTDDDIFKVATSLLENGWRSLKLYFMLGLPTESDEDVESIFDLSERLSRLNVNGKRFLNVTVSVSNFVPKAHTAFQWIGQDSVESLTRKKERLFGLIRKNRKLKLKWHDAKMSHMEAIFSRGDRRLFAVVEEAYRMGATLDAWTENFNWELWREAFLNCGIDPAFHANRDFSTEEILPWDHIDTGVTGKYLLKEFHLARNNRVTEDCKTDKCLGCGLDPKTCFEKYQWSAPEKKKVRPRPAGERKKYRVIYEKKGLSQYISHLELQSIINRILRMVKAPLAYSEGHSPHPKIAYGGALGVGVESCEEFIDLTLFAKPDSEKFLAEINKGMPEGIRFKSVTPLPDKAKSISEMVIGKGYEISLDENITIARATKAVDHFNAVDAHMVERTGKKKKVFDIRPMIENLSVNESPLMIQFTIMAKNGASAKPAEVYRAIFPDMEMGPKRIVKISNIMKK</sequence>
<dbReference type="GO" id="GO:0051536">
    <property type="term" value="F:iron-sulfur cluster binding"/>
    <property type="evidence" value="ECO:0007669"/>
    <property type="project" value="InterPro"/>
</dbReference>
<dbReference type="Pfam" id="PF19864">
    <property type="entry name" value="Radical_SAM_N2"/>
    <property type="match status" value="1"/>
</dbReference>
<feature type="domain" description="Radical SAM core" evidence="1">
    <location>
        <begin position="253"/>
        <end position="485"/>
    </location>
</feature>
<dbReference type="Pfam" id="PF10105">
    <property type="entry name" value="DUF2344"/>
    <property type="match status" value="1"/>
</dbReference>
<dbReference type="Pfam" id="PF04055">
    <property type="entry name" value="Radical_SAM"/>
    <property type="match status" value="1"/>
</dbReference>
<protein>
    <submittedName>
        <fullName evidence="2">FIG092679: Fe-S oxidoreductase</fullName>
    </submittedName>
</protein>
<accession>A0A3B1BXK9</accession>
<name>A0A3B1BXK9_9ZZZZ</name>
<dbReference type="SFLD" id="SFLDG01082">
    <property type="entry name" value="B12-binding_domain_containing"/>
    <property type="match status" value="1"/>
</dbReference>
<dbReference type="PROSITE" id="PS51918">
    <property type="entry name" value="RADICAL_SAM"/>
    <property type="match status" value="1"/>
</dbReference>
<gene>
    <name evidence="2" type="ORF">MNBD_NITROSPINAE02-2138</name>
</gene>
<dbReference type="InterPro" id="IPR018768">
    <property type="entry name" value="DUF2344"/>
</dbReference>
<dbReference type="InterPro" id="IPR058240">
    <property type="entry name" value="rSAM_sf"/>
</dbReference>
<dbReference type="SFLD" id="SFLDS00029">
    <property type="entry name" value="Radical_SAM"/>
    <property type="match status" value="1"/>
</dbReference>
<organism evidence="2">
    <name type="scientific">hydrothermal vent metagenome</name>
    <dbReference type="NCBI Taxonomy" id="652676"/>
    <lineage>
        <taxon>unclassified sequences</taxon>
        <taxon>metagenomes</taxon>
        <taxon>ecological metagenomes</taxon>
    </lineage>
</organism>
<dbReference type="SMART" id="SM00729">
    <property type="entry name" value="Elp3"/>
    <property type="match status" value="1"/>
</dbReference>
<evidence type="ECO:0000313" key="2">
    <source>
        <dbReference type="EMBL" id="VAX16554.1"/>
    </source>
</evidence>
<dbReference type="Gene3D" id="3.80.30.20">
    <property type="entry name" value="tm_1862 like domain"/>
    <property type="match status" value="1"/>
</dbReference>
<dbReference type="GO" id="GO:0003824">
    <property type="term" value="F:catalytic activity"/>
    <property type="evidence" value="ECO:0007669"/>
    <property type="project" value="InterPro"/>
</dbReference>
<reference evidence="2" key="1">
    <citation type="submission" date="2018-06" db="EMBL/GenBank/DDBJ databases">
        <authorList>
            <person name="Zhirakovskaya E."/>
        </authorList>
    </citation>
    <scope>NUCLEOTIDE SEQUENCE</scope>
</reference>
<dbReference type="CDD" id="cd01335">
    <property type="entry name" value="Radical_SAM"/>
    <property type="match status" value="1"/>
</dbReference>
<dbReference type="InterPro" id="IPR023862">
    <property type="entry name" value="CHP03960_rSAM"/>
</dbReference>
<dbReference type="SUPFAM" id="SSF102114">
    <property type="entry name" value="Radical SAM enzymes"/>
    <property type="match status" value="1"/>
</dbReference>
<dbReference type="NCBIfam" id="TIGR03936">
    <property type="entry name" value="sam_1_link_chp"/>
    <property type="match status" value="1"/>
</dbReference>